<feature type="domain" description="Nitrile hydratase beta subunit" evidence="6">
    <location>
        <begin position="121"/>
        <end position="218"/>
    </location>
</feature>
<proteinExistence type="inferred from homology"/>
<dbReference type="InterPro" id="IPR003168">
    <property type="entry name" value="Nitrile_hydratase_bsu"/>
</dbReference>
<evidence type="ECO:0000313" key="8">
    <source>
        <dbReference type="EMBL" id="ATX67110.1"/>
    </source>
</evidence>
<dbReference type="OrthoDB" id="3478924at2"/>
<protein>
    <recommendedName>
        <fullName evidence="5">Nitrile hydratase subunit beta</fullName>
        <shortName evidence="5">NHase</shortName>
        <ecNumber evidence="5">4.2.1.84</ecNumber>
    </recommendedName>
</protein>
<dbReference type="Proteomes" id="UP000228948">
    <property type="component" value="Chromosome"/>
</dbReference>
<evidence type="ECO:0000256" key="3">
    <source>
        <dbReference type="ARBA" id="ARBA00023239"/>
    </source>
</evidence>
<dbReference type="PIRSF" id="PIRSF001427">
    <property type="entry name" value="NHase_beta"/>
    <property type="match status" value="1"/>
</dbReference>
<reference evidence="8 9" key="1">
    <citation type="submission" date="2017-11" db="EMBL/GenBank/DDBJ databases">
        <title>Revised Sequence and Annotation of the Rhodobaca barguzinensis strain alga05 Genome.</title>
        <authorList>
            <person name="Kopejtka K."/>
            <person name="Tomasch J.M."/>
            <person name="Bunk B."/>
            <person name="Koblizek M."/>
        </authorList>
    </citation>
    <scope>NUCLEOTIDE SEQUENCE [LARGE SCALE GENOMIC DNA]</scope>
    <source>
        <strain evidence="9">alga05</strain>
    </source>
</reference>
<dbReference type="KEGG" id="rbg:BG454_15860"/>
<dbReference type="AlphaFoldDB" id="A0A2K8KKZ2"/>
<organism evidence="8 9">
    <name type="scientific">Roseinatronobacter bogoriensis subsp. barguzinensis</name>
    <dbReference type="NCBI Taxonomy" id="441209"/>
    <lineage>
        <taxon>Bacteria</taxon>
        <taxon>Pseudomonadati</taxon>
        <taxon>Pseudomonadota</taxon>
        <taxon>Alphaproteobacteria</taxon>
        <taxon>Rhodobacterales</taxon>
        <taxon>Paracoccaceae</taxon>
        <taxon>Roseinatronobacter</taxon>
    </lineage>
</organism>
<evidence type="ECO:0000259" key="6">
    <source>
        <dbReference type="Pfam" id="PF02211"/>
    </source>
</evidence>
<dbReference type="InterPro" id="IPR042262">
    <property type="entry name" value="CN_hydtase_beta_C"/>
</dbReference>
<dbReference type="EC" id="4.2.1.84" evidence="5"/>
<evidence type="ECO:0000256" key="4">
    <source>
        <dbReference type="ARBA" id="ARBA00044877"/>
    </source>
</evidence>
<dbReference type="EMBL" id="CP024899">
    <property type="protein sequence ID" value="ATX67110.1"/>
    <property type="molecule type" value="Genomic_DNA"/>
</dbReference>
<gene>
    <name evidence="8" type="primary">nthB</name>
    <name evidence="8" type="ORF">BG454_15860</name>
</gene>
<dbReference type="InterPro" id="IPR024690">
    <property type="entry name" value="CN_hydtase_beta_dom_C"/>
</dbReference>
<dbReference type="STRING" id="441209.GCA_001870665_02953"/>
<name>A0A2K8KKZ2_9RHOB</name>
<accession>A0A2K8KKZ2</accession>
<evidence type="ECO:0000313" key="9">
    <source>
        <dbReference type="Proteomes" id="UP000228948"/>
    </source>
</evidence>
<comment type="similarity">
    <text evidence="2 5">Belongs to the nitrile hydratase subunit beta family.</text>
</comment>
<dbReference type="Gene3D" id="2.30.30.50">
    <property type="match status" value="1"/>
</dbReference>
<feature type="domain" description="Nitrile hydratase beta subunit-like N-terminal" evidence="7">
    <location>
        <begin position="1"/>
        <end position="103"/>
    </location>
</feature>
<dbReference type="NCBIfam" id="TIGR03888">
    <property type="entry name" value="nitrile_beta"/>
    <property type="match status" value="1"/>
</dbReference>
<sequence length="219" mass="23603">MNGPHDLGGQMGFGAINPEGESAPVFHAGWEARALALTLCVGALGRWTLDESRHARESLPPAVYYGASYYEIWIRGLEALLVKHGLISAEEMATGQVAEAAAHPRRLPADAVAPALARGGPTDRPLQTAPRFQPGDKVRAKVIHKRGHTRLPRYVRGAVGMIEADHGGHVFPDTNAHGQGEAPQRLYTVVFDGRALWGDDAEPGLHISVDAWESYLEPA</sequence>
<dbReference type="RefSeq" id="WP_071481554.1">
    <property type="nucleotide sequence ID" value="NZ_CP024899.1"/>
</dbReference>
<evidence type="ECO:0000256" key="1">
    <source>
        <dbReference type="ARBA" id="ARBA00004042"/>
    </source>
</evidence>
<dbReference type="Pfam" id="PF21006">
    <property type="entry name" value="NHase_beta_N"/>
    <property type="match status" value="1"/>
</dbReference>
<comment type="catalytic activity">
    <reaction evidence="4 5">
        <text>an aliphatic primary amide = an aliphatic nitrile + H2O</text>
        <dbReference type="Rhea" id="RHEA:12673"/>
        <dbReference type="ChEBI" id="CHEBI:15377"/>
        <dbReference type="ChEBI" id="CHEBI:65285"/>
        <dbReference type="ChEBI" id="CHEBI:80291"/>
        <dbReference type="EC" id="4.2.1.84"/>
    </reaction>
</comment>
<dbReference type="InterPro" id="IPR049054">
    <property type="entry name" value="CN_hydtase_beta-like_N"/>
</dbReference>
<dbReference type="GO" id="GO:0018822">
    <property type="term" value="F:nitrile hydratase activity"/>
    <property type="evidence" value="ECO:0007669"/>
    <property type="project" value="UniProtKB-EC"/>
</dbReference>
<evidence type="ECO:0000259" key="7">
    <source>
        <dbReference type="Pfam" id="PF21006"/>
    </source>
</evidence>
<evidence type="ECO:0000256" key="2">
    <source>
        <dbReference type="ARBA" id="ARBA00009098"/>
    </source>
</evidence>
<comment type="function">
    <text evidence="1 5">NHase catalyzes the hydration of various nitrile compounds to the corresponding amides.</text>
</comment>
<dbReference type="InterPro" id="IPR008990">
    <property type="entry name" value="Elect_transpt_acc-like_dom_sf"/>
</dbReference>
<dbReference type="GO" id="GO:0046914">
    <property type="term" value="F:transition metal ion binding"/>
    <property type="evidence" value="ECO:0007669"/>
    <property type="project" value="InterPro"/>
</dbReference>
<dbReference type="Pfam" id="PF02211">
    <property type="entry name" value="NHase_beta_C"/>
    <property type="match status" value="1"/>
</dbReference>
<evidence type="ECO:0000256" key="5">
    <source>
        <dbReference type="PIRNR" id="PIRNR001427"/>
    </source>
</evidence>
<dbReference type="SUPFAM" id="SSF50090">
    <property type="entry name" value="Electron transport accessory proteins"/>
    <property type="match status" value="1"/>
</dbReference>
<keyword evidence="9" id="KW-1185">Reference proteome</keyword>
<dbReference type="Gene3D" id="1.10.472.20">
    <property type="entry name" value="Nitrile hydratase, beta subunit"/>
    <property type="match status" value="1"/>
</dbReference>
<keyword evidence="3 5" id="KW-0456">Lyase</keyword>